<name>A0A1A3L171_MYCAS</name>
<evidence type="ECO:0000313" key="4">
    <source>
        <dbReference type="EMBL" id="OBJ91000.1"/>
    </source>
</evidence>
<dbReference type="Pfam" id="PF12484">
    <property type="entry name" value="PPE-SVP"/>
    <property type="match status" value="1"/>
</dbReference>
<evidence type="ECO:0008006" key="6">
    <source>
        <dbReference type="Google" id="ProtNLM"/>
    </source>
</evidence>
<gene>
    <name evidence="4" type="ORF">A5640_02690</name>
</gene>
<organism evidence="4 5">
    <name type="scientific">Mycobacterium asiaticum</name>
    <dbReference type="NCBI Taxonomy" id="1790"/>
    <lineage>
        <taxon>Bacteria</taxon>
        <taxon>Bacillati</taxon>
        <taxon>Actinomycetota</taxon>
        <taxon>Actinomycetes</taxon>
        <taxon>Mycobacteriales</taxon>
        <taxon>Mycobacteriaceae</taxon>
        <taxon>Mycobacterium</taxon>
    </lineage>
</organism>
<dbReference type="RefSeq" id="WP_065137825.1">
    <property type="nucleotide sequence ID" value="NZ_LZLM01000002.1"/>
</dbReference>
<dbReference type="Pfam" id="PF00823">
    <property type="entry name" value="PPE"/>
    <property type="match status" value="1"/>
</dbReference>
<evidence type="ECO:0000259" key="3">
    <source>
        <dbReference type="Pfam" id="PF12484"/>
    </source>
</evidence>
<dbReference type="PANTHER" id="PTHR46766">
    <property type="entry name" value="GLUTAMINE-RICH PROTEIN 2"/>
    <property type="match status" value="1"/>
</dbReference>
<sequence length="382" mass="38234">MDFGALPPEVNSGSMYAGAGPGPLLAAAAAWNGVASELNAAAVAFGSVITRLTTEGWVSPASLSMATAVQPLLAWFTQTAEASAHAASQAMASAAAFERAFARIVPPAEIAANRARLARLIATNTLGHNVPAIAAAEAHYSEMWAQDAAVMYEYAAASAAAGRLDSLNGPAPVTNPAAAGNQAAAVAQAAASGAAAVEGLSALVTQGPAAVQSLAAPAASAAPEVTNLLGLLHQLDSAEIWWLDTFHHNRATYWDYTVGQLGNGAGEEEDEAEELADAATRRATAAAAAARTVAAPSGAVSAALGKASFAGSLTVPADWSGSVPARPGPPALDGTYWAVPEADDEQGVLPAPGMIADCGDAGPLPVPRYGVKPTVMPKRGIS</sequence>
<evidence type="ECO:0000256" key="1">
    <source>
        <dbReference type="ARBA" id="ARBA00010652"/>
    </source>
</evidence>
<evidence type="ECO:0000313" key="5">
    <source>
        <dbReference type="Proteomes" id="UP000093925"/>
    </source>
</evidence>
<proteinExistence type="inferred from homology"/>
<dbReference type="InterPro" id="IPR038332">
    <property type="entry name" value="PPE_sf"/>
</dbReference>
<accession>A0A1A3L171</accession>
<reference evidence="4 5" key="1">
    <citation type="submission" date="2016-06" db="EMBL/GenBank/DDBJ databases">
        <authorList>
            <person name="Kjaerup R.B."/>
            <person name="Dalgaard T.S."/>
            <person name="Juul-Madsen H.R."/>
        </authorList>
    </citation>
    <scope>NUCLEOTIDE SEQUENCE [LARGE SCALE GENOMIC DNA]</scope>
    <source>
        <strain evidence="4 5">1276495.2</strain>
    </source>
</reference>
<comment type="similarity">
    <text evidence="1">Belongs to the mycobacterial PPE family.</text>
</comment>
<dbReference type="InterPro" id="IPR022171">
    <property type="entry name" value="PPE_C"/>
</dbReference>
<comment type="caution">
    <text evidence="4">The sequence shown here is derived from an EMBL/GenBank/DDBJ whole genome shotgun (WGS) entry which is preliminary data.</text>
</comment>
<dbReference type="SUPFAM" id="SSF140459">
    <property type="entry name" value="PE/PPE dimer-like"/>
    <property type="match status" value="1"/>
</dbReference>
<dbReference type="EMBL" id="LZLM01000002">
    <property type="protein sequence ID" value="OBJ91000.1"/>
    <property type="molecule type" value="Genomic_DNA"/>
</dbReference>
<dbReference type="Proteomes" id="UP000093925">
    <property type="component" value="Unassembled WGS sequence"/>
</dbReference>
<dbReference type="Gene3D" id="1.20.1260.20">
    <property type="entry name" value="PPE superfamily"/>
    <property type="match status" value="1"/>
</dbReference>
<dbReference type="PANTHER" id="PTHR46766:SF1">
    <property type="entry name" value="GLUTAMINE-RICH PROTEIN 2"/>
    <property type="match status" value="1"/>
</dbReference>
<dbReference type="GO" id="GO:0052572">
    <property type="term" value="P:response to host immune response"/>
    <property type="evidence" value="ECO:0007669"/>
    <property type="project" value="TreeGrafter"/>
</dbReference>
<feature type="domain" description="PPE" evidence="2">
    <location>
        <begin position="2"/>
        <end position="164"/>
    </location>
</feature>
<feature type="domain" description="PPE family C-terminal" evidence="3">
    <location>
        <begin position="301"/>
        <end position="378"/>
    </location>
</feature>
<protein>
    <recommendedName>
        <fullName evidence="6">PPE family domain-containing protein</fullName>
    </recommendedName>
</protein>
<evidence type="ECO:0000259" key="2">
    <source>
        <dbReference type="Pfam" id="PF00823"/>
    </source>
</evidence>
<dbReference type="InterPro" id="IPR000030">
    <property type="entry name" value="PPE_dom"/>
</dbReference>
<dbReference type="AlphaFoldDB" id="A0A1A3L171"/>